<name>A0ACC3BCW2_9EURO</name>
<dbReference type="Proteomes" id="UP001177260">
    <property type="component" value="Unassembled WGS sequence"/>
</dbReference>
<proteinExistence type="predicted"/>
<accession>A0ACC3BCW2</accession>
<dbReference type="EMBL" id="JAOPJF010000008">
    <property type="protein sequence ID" value="KAK1148317.1"/>
    <property type="molecule type" value="Genomic_DNA"/>
</dbReference>
<gene>
    <name evidence="1" type="ORF">N8T08_010127</name>
</gene>
<evidence type="ECO:0000313" key="2">
    <source>
        <dbReference type="Proteomes" id="UP001177260"/>
    </source>
</evidence>
<sequence length="110" mass="11737">MKLSILLLCTALGAMAVPHGGRIARDTPSISDSVSASPTSQQHQRQRFTEQQQRNPFQHPRVLRSTDGVAEKSLPVKGDGVVGCGGKNFMIESSCTNTNQTKQLGSMVGA</sequence>
<comment type="caution">
    <text evidence="1">The sequence shown here is derived from an EMBL/GenBank/DDBJ whole genome shotgun (WGS) entry which is preliminary data.</text>
</comment>
<keyword evidence="2" id="KW-1185">Reference proteome</keyword>
<organism evidence="1 2">
    <name type="scientific">Aspergillus melleus</name>
    <dbReference type="NCBI Taxonomy" id="138277"/>
    <lineage>
        <taxon>Eukaryota</taxon>
        <taxon>Fungi</taxon>
        <taxon>Dikarya</taxon>
        <taxon>Ascomycota</taxon>
        <taxon>Pezizomycotina</taxon>
        <taxon>Eurotiomycetes</taxon>
        <taxon>Eurotiomycetidae</taxon>
        <taxon>Eurotiales</taxon>
        <taxon>Aspergillaceae</taxon>
        <taxon>Aspergillus</taxon>
        <taxon>Aspergillus subgen. Circumdati</taxon>
    </lineage>
</organism>
<protein>
    <submittedName>
        <fullName evidence="1">Uncharacterized protein</fullName>
    </submittedName>
</protein>
<evidence type="ECO:0000313" key="1">
    <source>
        <dbReference type="EMBL" id="KAK1148317.1"/>
    </source>
</evidence>
<reference evidence="1 2" key="1">
    <citation type="journal article" date="2023" name="ACS Omega">
        <title>Identification of the Neoaspergillic Acid Biosynthesis Gene Cluster by Establishing an In Vitro CRISPR-Ribonucleoprotein Genetic System in Aspergillus melleus.</title>
        <authorList>
            <person name="Yuan B."/>
            <person name="Grau M.F."/>
            <person name="Murata R.M."/>
            <person name="Torok T."/>
            <person name="Venkateswaran K."/>
            <person name="Stajich J.E."/>
            <person name="Wang C.C.C."/>
        </authorList>
    </citation>
    <scope>NUCLEOTIDE SEQUENCE [LARGE SCALE GENOMIC DNA]</scope>
    <source>
        <strain evidence="1 2">IMV 1140</strain>
    </source>
</reference>